<gene>
    <name evidence="2" type="ORF">V7S43_005601</name>
</gene>
<evidence type="ECO:0000313" key="2">
    <source>
        <dbReference type="EMBL" id="KAL3669218.1"/>
    </source>
</evidence>
<dbReference type="EMBL" id="JBIMZQ010000009">
    <property type="protein sequence ID" value="KAL3669218.1"/>
    <property type="molecule type" value="Genomic_DNA"/>
</dbReference>
<reference evidence="2 3" key="1">
    <citation type="submission" date="2024-09" db="EMBL/GenBank/DDBJ databases">
        <title>Genome sequencing and assembly of Phytophthora oleae, isolate VK10A, causative agent of rot of olive drupes.</title>
        <authorList>
            <person name="Conti Taguali S."/>
            <person name="Riolo M."/>
            <person name="La Spada F."/>
            <person name="Cacciola S.O."/>
            <person name="Dionisio G."/>
        </authorList>
    </citation>
    <scope>NUCLEOTIDE SEQUENCE [LARGE SCALE GENOMIC DNA]</scope>
    <source>
        <strain evidence="2 3">VK10A</strain>
    </source>
</reference>
<feature type="region of interest" description="Disordered" evidence="1">
    <location>
        <begin position="78"/>
        <end position="116"/>
    </location>
</feature>
<accession>A0ABD3FR47</accession>
<evidence type="ECO:0000256" key="1">
    <source>
        <dbReference type="SAM" id="MobiDB-lite"/>
    </source>
</evidence>
<sequence length="256" mass="26941">MRHIATAFTAPGANSSTVLDVCSGRVPFITPRGEKPSATGTNFVLDAKRMSTMAAAQEDDSHSELPLLSAEETRLTPIDEFSLPARPSRPSPPGETPRIAAASSGPGPVASVIPPHPDNQLVRVLIDQQRASMEATQAMLRQLTDLTTPNLRRNATASTHRALRPTVLEGTTVTDPGPVVGLLVAVIHARVRRARRQADASPVALGHEADNAEGHDAHVPGPLPSLRATAVAIALACSLSSKLSPVRCQRLPSDGE</sequence>
<organism evidence="2 3">
    <name type="scientific">Phytophthora oleae</name>
    <dbReference type="NCBI Taxonomy" id="2107226"/>
    <lineage>
        <taxon>Eukaryota</taxon>
        <taxon>Sar</taxon>
        <taxon>Stramenopiles</taxon>
        <taxon>Oomycota</taxon>
        <taxon>Peronosporomycetes</taxon>
        <taxon>Peronosporales</taxon>
        <taxon>Peronosporaceae</taxon>
        <taxon>Phytophthora</taxon>
    </lineage>
</organism>
<protein>
    <submittedName>
        <fullName evidence="2">Uncharacterized protein</fullName>
    </submittedName>
</protein>
<feature type="compositionally biased region" description="Low complexity" evidence="1">
    <location>
        <begin position="100"/>
        <end position="112"/>
    </location>
</feature>
<name>A0ABD3FR47_9STRA</name>
<dbReference type="Proteomes" id="UP001632037">
    <property type="component" value="Unassembled WGS sequence"/>
</dbReference>
<evidence type="ECO:0000313" key="3">
    <source>
        <dbReference type="Proteomes" id="UP001632037"/>
    </source>
</evidence>
<comment type="caution">
    <text evidence="2">The sequence shown here is derived from an EMBL/GenBank/DDBJ whole genome shotgun (WGS) entry which is preliminary data.</text>
</comment>
<dbReference type="AlphaFoldDB" id="A0ABD3FR47"/>
<proteinExistence type="predicted"/>
<keyword evidence="3" id="KW-1185">Reference proteome</keyword>